<feature type="chain" id="PRO_5045644215" evidence="2">
    <location>
        <begin position="30"/>
        <end position="333"/>
    </location>
</feature>
<reference evidence="4 5" key="1">
    <citation type="submission" date="2021-04" db="EMBL/GenBank/DDBJ databases">
        <authorList>
            <person name="Pira H."/>
            <person name="Risdian C."/>
            <person name="Wink J."/>
        </authorList>
    </citation>
    <scope>NUCLEOTIDE SEQUENCE [LARGE SCALE GENOMIC DNA]</scope>
    <source>
        <strain evidence="4 5">WHA3</strain>
    </source>
</reference>
<dbReference type="InterPro" id="IPR005490">
    <property type="entry name" value="LD_TPept_cat_dom"/>
</dbReference>
<evidence type="ECO:0000313" key="4">
    <source>
        <dbReference type="EMBL" id="MBV7256598.1"/>
    </source>
</evidence>
<dbReference type="RefSeq" id="WP_218445265.1">
    <property type="nucleotide sequence ID" value="NZ_JAGSPA010000002.1"/>
</dbReference>
<proteinExistence type="predicted"/>
<feature type="active site" description="Nucleophile" evidence="1">
    <location>
        <position position="147"/>
    </location>
</feature>
<comment type="caution">
    <text evidence="4">The sequence shown here is derived from an EMBL/GenBank/DDBJ whole genome shotgun (WGS) entry which is preliminary data.</text>
</comment>
<keyword evidence="5" id="KW-1185">Reference proteome</keyword>
<comment type="pathway">
    <text evidence="1">Cell wall biogenesis; peptidoglycan biosynthesis.</text>
</comment>
<gene>
    <name evidence="4" type="ORF">KCG44_07340</name>
</gene>
<sequence>MTKPFLPVPFAASLAATFALTFAALPSAAQTPLTSGTVEALVADLSPGDFIWAENAAPQGPVLIVISRPLQRAYVYRNGVPIGISTVSTGRKGHETPTGLFTVLQKRVEHYSNLYNNAPMPYMQRLTWGGVALHAGNLPGYPASHGCIRLPHEFARLLYGVTALGITVVITDADAVPRLAPEPGIFLNGRVSIPPAHQRGMTYWRPDLSPTGPVSIVVSAADRELHILRNGREIGRAPVELTGPGDATHAYVIQEGDTGIEWLEVQLLGRDRKLSDDAPLQFSTSRAFRKHLDTVLVPGTSVILTPDTLRGDSTGDPLTIMEAGNIEAPESED</sequence>
<evidence type="ECO:0000313" key="5">
    <source>
        <dbReference type="Proteomes" id="UP000722336"/>
    </source>
</evidence>
<organism evidence="4 5">
    <name type="scientific">Pacificimonas pallii</name>
    <dbReference type="NCBI Taxonomy" id="2827236"/>
    <lineage>
        <taxon>Bacteria</taxon>
        <taxon>Pseudomonadati</taxon>
        <taxon>Pseudomonadota</taxon>
        <taxon>Alphaproteobacteria</taxon>
        <taxon>Sphingomonadales</taxon>
        <taxon>Sphingosinicellaceae</taxon>
        <taxon>Pacificimonas</taxon>
    </lineage>
</organism>
<feature type="signal peptide" evidence="2">
    <location>
        <begin position="1"/>
        <end position="29"/>
    </location>
</feature>
<evidence type="ECO:0000256" key="1">
    <source>
        <dbReference type="PROSITE-ProRule" id="PRU01373"/>
    </source>
</evidence>
<keyword evidence="1" id="KW-0573">Peptidoglycan synthesis</keyword>
<dbReference type="CDD" id="cd16913">
    <property type="entry name" value="YkuD_like"/>
    <property type="match status" value="1"/>
</dbReference>
<name>A0ABS6SDV0_9SPHN</name>
<evidence type="ECO:0000259" key="3">
    <source>
        <dbReference type="PROSITE" id="PS52029"/>
    </source>
</evidence>
<keyword evidence="1" id="KW-0133">Cell shape</keyword>
<protein>
    <submittedName>
        <fullName evidence="4">L,D-transpeptidase</fullName>
    </submittedName>
</protein>
<feature type="active site" description="Proton donor/acceptor" evidence="1">
    <location>
        <position position="134"/>
    </location>
</feature>
<keyword evidence="1" id="KW-0961">Cell wall biogenesis/degradation</keyword>
<dbReference type="PROSITE" id="PS52029">
    <property type="entry name" value="LD_TPASE"/>
    <property type="match status" value="1"/>
</dbReference>
<accession>A0ABS6SDV0</accession>
<dbReference type="NCBIfam" id="NF004785">
    <property type="entry name" value="PRK06132.1-2"/>
    <property type="match status" value="1"/>
</dbReference>
<dbReference type="EMBL" id="JAGSPA010000002">
    <property type="protein sequence ID" value="MBV7256598.1"/>
    <property type="molecule type" value="Genomic_DNA"/>
</dbReference>
<dbReference type="PANTHER" id="PTHR30582">
    <property type="entry name" value="L,D-TRANSPEPTIDASE"/>
    <property type="match status" value="1"/>
</dbReference>
<dbReference type="PANTHER" id="PTHR30582:SF2">
    <property type="entry name" value="L,D-TRANSPEPTIDASE YCIB-RELATED"/>
    <property type="match status" value="1"/>
</dbReference>
<evidence type="ECO:0000256" key="2">
    <source>
        <dbReference type="SAM" id="SignalP"/>
    </source>
</evidence>
<dbReference type="InterPro" id="IPR050979">
    <property type="entry name" value="LD-transpeptidase"/>
</dbReference>
<feature type="domain" description="L,D-TPase catalytic" evidence="3">
    <location>
        <begin position="62"/>
        <end position="171"/>
    </location>
</feature>
<keyword evidence="2" id="KW-0732">Signal</keyword>
<dbReference type="Proteomes" id="UP000722336">
    <property type="component" value="Unassembled WGS sequence"/>
</dbReference>
<dbReference type="Pfam" id="PF03734">
    <property type="entry name" value="YkuD"/>
    <property type="match status" value="1"/>
</dbReference>